<dbReference type="RefSeq" id="WP_208859443.1">
    <property type="nucleotide sequence ID" value="NZ_CTEC01000002.1"/>
</dbReference>
<dbReference type="AlphaFoldDB" id="A0A0U1DQ36"/>
<evidence type="ECO:0000313" key="4">
    <source>
        <dbReference type="Proteomes" id="UP000199601"/>
    </source>
</evidence>
<gene>
    <name evidence="3" type="ORF">BN000_04953</name>
</gene>
<protein>
    <submittedName>
        <fullName evidence="3">Exported protein</fullName>
    </submittedName>
</protein>
<dbReference type="InterPro" id="IPR038378">
    <property type="entry name" value="MHB_sf"/>
</dbReference>
<feature type="chain" id="PRO_5006708182" evidence="1">
    <location>
        <begin position="36"/>
        <end position="119"/>
    </location>
</feature>
<proteinExistence type="predicted"/>
<dbReference type="EMBL" id="CTEC01000002">
    <property type="protein sequence ID" value="CQD20565.1"/>
    <property type="molecule type" value="Genomic_DNA"/>
</dbReference>
<dbReference type="NCBIfam" id="TIGR04529">
    <property type="entry name" value="MTB_hemophore"/>
    <property type="match status" value="1"/>
</dbReference>
<reference evidence="4" key="1">
    <citation type="submission" date="2015-03" db="EMBL/GenBank/DDBJ databases">
        <authorList>
            <person name="Urmite Genomes"/>
        </authorList>
    </citation>
    <scope>NUCLEOTIDE SEQUENCE [LARGE SCALE GENOMIC DNA]</scope>
    <source>
        <strain evidence="4">CSUR P1344</strain>
    </source>
</reference>
<keyword evidence="4" id="KW-1185">Reference proteome</keyword>
<name>A0A0U1DQ36_9MYCO</name>
<evidence type="ECO:0000256" key="1">
    <source>
        <dbReference type="SAM" id="SignalP"/>
    </source>
</evidence>
<dbReference type="GO" id="GO:0020037">
    <property type="term" value="F:heme binding"/>
    <property type="evidence" value="ECO:0007669"/>
    <property type="project" value="InterPro"/>
</dbReference>
<keyword evidence="1" id="KW-0732">Signal</keyword>
<sequence precursor="true">MQFFIRAMPKTVAGGVATVVVCSAMIFSIAGLAMADPSDPEPAPPPNCTQADFFQVSAGVAAATSRYLFAHPAANAKFTGVSDVRDQLQQYKSANPEAQADLAGIRQPLTEFLNRCQRQ</sequence>
<organism evidence="3 4">
    <name type="scientific">Mycobacterium europaeum</name>
    <dbReference type="NCBI Taxonomy" id="761804"/>
    <lineage>
        <taxon>Bacteria</taxon>
        <taxon>Bacillati</taxon>
        <taxon>Actinomycetota</taxon>
        <taxon>Actinomycetes</taxon>
        <taxon>Mycobacteriales</taxon>
        <taxon>Mycobacteriaceae</taxon>
        <taxon>Mycobacterium</taxon>
        <taxon>Mycobacterium simiae complex</taxon>
    </lineage>
</organism>
<dbReference type="InterPro" id="IPR032407">
    <property type="entry name" value="MHB"/>
</dbReference>
<dbReference type="Gene3D" id="1.20.20.20">
    <property type="entry name" value="Haemophore, haem-binding domain"/>
    <property type="match status" value="1"/>
</dbReference>
<dbReference type="Proteomes" id="UP000199601">
    <property type="component" value="Unassembled WGS sequence"/>
</dbReference>
<evidence type="ECO:0000259" key="2">
    <source>
        <dbReference type="Pfam" id="PF16525"/>
    </source>
</evidence>
<accession>A0A0U1DQ36</accession>
<feature type="signal peptide" evidence="1">
    <location>
        <begin position="1"/>
        <end position="35"/>
    </location>
</feature>
<dbReference type="Pfam" id="PF16525">
    <property type="entry name" value="MHB"/>
    <property type="match status" value="1"/>
</dbReference>
<evidence type="ECO:0000313" key="3">
    <source>
        <dbReference type="EMBL" id="CQD20565.1"/>
    </source>
</evidence>
<feature type="domain" description="Haemophore haem-binding" evidence="2">
    <location>
        <begin position="46"/>
        <end position="117"/>
    </location>
</feature>